<comment type="caution">
    <text evidence="2">The sequence shown here is derived from an EMBL/GenBank/DDBJ whole genome shotgun (WGS) entry which is preliminary data.</text>
</comment>
<dbReference type="Gene3D" id="3.40.50.300">
    <property type="entry name" value="P-loop containing nucleotide triphosphate hydrolases"/>
    <property type="match status" value="1"/>
</dbReference>
<reference evidence="2 3" key="1">
    <citation type="journal article" date="2013" name="Genome Announc.">
        <title>Draft genome sequences for three mercury-methylating, sulfate-reducing bacteria.</title>
        <authorList>
            <person name="Brown S.D."/>
            <person name="Hurt R.A.Jr."/>
            <person name="Gilmour C.C."/>
            <person name="Elias D.A."/>
        </authorList>
    </citation>
    <scope>NUCLEOTIDE SEQUENCE [LARGE SCALE GENOMIC DNA]</scope>
    <source>
        <strain evidence="2 3">DSM 2059</strain>
    </source>
</reference>
<protein>
    <recommendedName>
        <fullName evidence="1">NadR/Ttd14 AAA domain-containing protein</fullName>
    </recommendedName>
</protein>
<dbReference type="OrthoDB" id="5638848at2"/>
<dbReference type="Pfam" id="PF13521">
    <property type="entry name" value="AAA_28"/>
    <property type="match status" value="1"/>
</dbReference>
<proteinExistence type="predicted"/>
<evidence type="ECO:0000313" key="3">
    <source>
        <dbReference type="Proteomes" id="UP000014977"/>
    </source>
</evidence>
<dbReference type="eggNOG" id="COG3911">
    <property type="taxonomic scope" value="Bacteria"/>
</dbReference>
<dbReference type="EMBL" id="ATHJ01000094">
    <property type="protein sequence ID" value="EPR39035.1"/>
    <property type="molecule type" value="Genomic_DNA"/>
</dbReference>
<dbReference type="AlphaFoldDB" id="S7TQU9"/>
<keyword evidence="3" id="KW-1185">Reference proteome</keyword>
<feature type="domain" description="NadR/Ttd14 AAA" evidence="1">
    <location>
        <begin position="7"/>
        <end position="159"/>
    </location>
</feature>
<sequence length="174" mass="20054">MRKTHWCVITGAPCSGKTTVILSLERQGYRVVHEAARKAVEEGIAAGMSLREIRESPLDFQRRILQAKLTLERKLPTRATIFIDRGIPDSIAYFQFFGLDPEEPLAHARHVRYRRIFFFERLPWIRDGIRNENPETVARLDTLLQSAYQTLGYPIIRVPVLPAAARTDYVLNHL</sequence>
<accession>S7TQU9</accession>
<evidence type="ECO:0000313" key="2">
    <source>
        <dbReference type="EMBL" id="EPR39035.1"/>
    </source>
</evidence>
<name>S7TQU9_DESML</name>
<dbReference type="SUPFAM" id="SSF52540">
    <property type="entry name" value="P-loop containing nucleoside triphosphate hydrolases"/>
    <property type="match status" value="1"/>
</dbReference>
<evidence type="ECO:0000259" key="1">
    <source>
        <dbReference type="Pfam" id="PF13521"/>
    </source>
</evidence>
<dbReference type="RefSeq" id="WP_020877107.1">
    <property type="nucleotide sequence ID" value="NZ_ATHJ01000094.1"/>
</dbReference>
<dbReference type="InterPro" id="IPR027417">
    <property type="entry name" value="P-loop_NTPase"/>
</dbReference>
<organism evidence="2 3">
    <name type="scientific">Desulfococcus multivorans DSM 2059</name>
    <dbReference type="NCBI Taxonomy" id="1121405"/>
    <lineage>
        <taxon>Bacteria</taxon>
        <taxon>Pseudomonadati</taxon>
        <taxon>Thermodesulfobacteriota</taxon>
        <taxon>Desulfobacteria</taxon>
        <taxon>Desulfobacterales</taxon>
        <taxon>Desulfococcaceae</taxon>
        <taxon>Desulfococcus</taxon>
    </lineage>
</organism>
<dbReference type="STRING" id="897.B2D07_05735"/>
<dbReference type="Proteomes" id="UP000014977">
    <property type="component" value="Unassembled WGS sequence"/>
</dbReference>
<gene>
    <name evidence="2" type="ORF">dsmv_0445</name>
</gene>
<dbReference type="InterPro" id="IPR038727">
    <property type="entry name" value="NadR/Ttd14_AAA_dom"/>
</dbReference>